<dbReference type="Proteomes" id="UP000247078">
    <property type="component" value="Unassembled WGS sequence"/>
</dbReference>
<dbReference type="EMBL" id="QGTZ01000001">
    <property type="protein sequence ID" value="PWW45439.1"/>
    <property type="molecule type" value="Genomic_DNA"/>
</dbReference>
<dbReference type="InterPro" id="IPR003439">
    <property type="entry name" value="ABC_transporter-like_ATP-bd"/>
</dbReference>
<organism evidence="10 11">
    <name type="scientific">Paenibacillus pabuli</name>
    <dbReference type="NCBI Taxonomy" id="1472"/>
    <lineage>
        <taxon>Bacteria</taxon>
        <taxon>Bacillati</taxon>
        <taxon>Bacillota</taxon>
        <taxon>Bacilli</taxon>
        <taxon>Bacillales</taxon>
        <taxon>Paenibacillaceae</taxon>
        <taxon>Paenibacillus</taxon>
    </lineage>
</organism>
<dbReference type="GO" id="GO:0140359">
    <property type="term" value="F:ABC-type transporter activity"/>
    <property type="evidence" value="ECO:0007669"/>
    <property type="project" value="InterPro"/>
</dbReference>
<dbReference type="PANTHER" id="PTHR24221:SF653">
    <property type="entry name" value="TRANSPORT ATP-BINDING PROTEIN CYDC"/>
    <property type="match status" value="1"/>
</dbReference>
<name>A0A855Y3X3_9BACL</name>
<keyword evidence="3" id="KW-0547">Nucleotide-binding</keyword>
<evidence type="ECO:0000256" key="6">
    <source>
        <dbReference type="ARBA" id="ARBA00023136"/>
    </source>
</evidence>
<sequence length="604" mass="67081">MSNIHVGTERVDEKVQANEHKVSATLANVWPVIFRFMKPYGLAVAVLLVFIAADAVFDWGLAFVQGFFVDSINQGGQEQLNKTAILVIGLLTGFIVLLAMHRYVLVWLKESLYRDMSMNLLTLLNRMPYAWVRRQKSGDIMLRIKEDTKHGAEVVEAIAEGVTVVFIIALSLGYLYRADPWVAVIALVSAAAIWLTARLYDQRIVRLSDEVEAKEGESQQQIQQYVEGIPSVQAYNASNWFLSRFRSQQESLNRSQAKLQMTLSLSDNVSMAVFGLAQLAALFLIALSSARDSLSPGTVVASSLLFELVVWPVLGLSSQWSQMQASAGAFGRISTWLKLGEANGDIKLNEQWNVQQSDDLAEPILRLEQVSVFNEISGRVVLDEFTLNVIQGELVAVVGTSGSGKSSLCQVCAGLIEPTGGRVLLHNKPVAHYIGMDDLSILTYMPQVPNFFSGTIDENIRLSEEATLPGVRLAAERAVLHEFIEAQEGQYYAPLQEKGSNLSGGQQQRLALARMFMRSSDLYILDEPTASLDIQTEQKVTSNLLSFMEGKTALIVTHRMEVARQCSRIIVMEEGRLIEDGTHDQLMEKRGLYYCMNIRGNFEG</sequence>
<dbReference type="Pfam" id="PF00005">
    <property type="entry name" value="ABC_tran"/>
    <property type="match status" value="1"/>
</dbReference>
<dbReference type="PANTHER" id="PTHR24221">
    <property type="entry name" value="ATP-BINDING CASSETTE SUB-FAMILY B"/>
    <property type="match status" value="1"/>
</dbReference>
<feature type="transmembrane region" description="Helical" evidence="7">
    <location>
        <begin position="84"/>
        <end position="104"/>
    </location>
</feature>
<dbReference type="InterPro" id="IPR017871">
    <property type="entry name" value="ABC_transporter-like_CS"/>
</dbReference>
<dbReference type="GO" id="GO:0005524">
    <property type="term" value="F:ATP binding"/>
    <property type="evidence" value="ECO:0007669"/>
    <property type="project" value="UniProtKB-KW"/>
</dbReference>
<protein>
    <submittedName>
        <fullName evidence="10">ABC-type multidrug transport system fused ATPase/permease subunit</fullName>
    </submittedName>
</protein>
<feature type="domain" description="ABC transporter" evidence="8">
    <location>
        <begin position="365"/>
        <end position="599"/>
    </location>
</feature>
<evidence type="ECO:0000256" key="3">
    <source>
        <dbReference type="ARBA" id="ARBA00022741"/>
    </source>
</evidence>
<keyword evidence="4" id="KW-0067">ATP-binding</keyword>
<feature type="transmembrane region" description="Helical" evidence="7">
    <location>
        <begin position="40"/>
        <end position="64"/>
    </location>
</feature>
<dbReference type="SUPFAM" id="SSF90123">
    <property type="entry name" value="ABC transporter transmembrane region"/>
    <property type="match status" value="1"/>
</dbReference>
<evidence type="ECO:0000256" key="2">
    <source>
        <dbReference type="ARBA" id="ARBA00022692"/>
    </source>
</evidence>
<dbReference type="InterPro" id="IPR039421">
    <property type="entry name" value="Type_1_exporter"/>
</dbReference>
<dbReference type="SMART" id="SM00382">
    <property type="entry name" value="AAA"/>
    <property type="match status" value="1"/>
</dbReference>
<feature type="transmembrane region" description="Helical" evidence="7">
    <location>
        <begin position="268"/>
        <end position="288"/>
    </location>
</feature>
<dbReference type="PROSITE" id="PS50929">
    <property type="entry name" value="ABC_TM1F"/>
    <property type="match status" value="1"/>
</dbReference>
<dbReference type="InterPro" id="IPR027417">
    <property type="entry name" value="P-loop_NTPase"/>
</dbReference>
<evidence type="ECO:0000259" key="8">
    <source>
        <dbReference type="PROSITE" id="PS50893"/>
    </source>
</evidence>
<dbReference type="InterPro" id="IPR011527">
    <property type="entry name" value="ABC1_TM_dom"/>
</dbReference>
<dbReference type="PROSITE" id="PS00211">
    <property type="entry name" value="ABC_TRANSPORTER_1"/>
    <property type="match status" value="1"/>
</dbReference>
<dbReference type="GO" id="GO:0016887">
    <property type="term" value="F:ATP hydrolysis activity"/>
    <property type="evidence" value="ECO:0007669"/>
    <property type="project" value="InterPro"/>
</dbReference>
<dbReference type="Gene3D" id="3.40.50.300">
    <property type="entry name" value="P-loop containing nucleotide triphosphate hydrolases"/>
    <property type="match status" value="1"/>
</dbReference>
<keyword evidence="2 7" id="KW-0812">Transmembrane</keyword>
<dbReference type="Pfam" id="PF00664">
    <property type="entry name" value="ABC_membrane"/>
    <property type="match status" value="1"/>
</dbReference>
<gene>
    <name evidence="10" type="ORF">DET56_101648</name>
</gene>
<comment type="caution">
    <text evidence="10">The sequence shown here is derived from an EMBL/GenBank/DDBJ whole genome shotgun (WGS) entry which is preliminary data.</text>
</comment>
<feature type="transmembrane region" description="Helical" evidence="7">
    <location>
        <begin position="181"/>
        <end position="200"/>
    </location>
</feature>
<comment type="subcellular location">
    <subcellularLocation>
        <location evidence="1">Cell membrane</location>
        <topology evidence="1">Multi-pass membrane protein</topology>
    </subcellularLocation>
</comment>
<proteinExistence type="predicted"/>
<dbReference type="SUPFAM" id="SSF52540">
    <property type="entry name" value="P-loop containing nucleoside triphosphate hydrolases"/>
    <property type="match status" value="1"/>
</dbReference>
<dbReference type="GO" id="GO:0034040">
    <property type="term" value="F:ATPase-coupled lipid transmembrane transporter activity"/>
    <property type="evidence" value="ECO:0007669"/>
    <property type="project" value="TreeGrafter"/>
</dbReference>
<dbReference type="InterPro" id="IPR003593">
    <property type="entry name" value="AAA+_ATPase"/>
</dbReference>
<dbReference type="GO" id="GO:0005886">
    <property type="term" value="C:plasma membrane"/>
    <property type="evidence" value="ECO:0007669"/>
    <property type="project" value="UniProtKB-SubCell"/>
</dbReference>
<keyword evidence="6 7" id="KW-0472">Membrane</keyword>
<feature type="transmembrane region" description="Helical" evidence="7">
    <location>
        <begin position="153"/>
        <end position="175"/>
    </location>
</feature>
<accession>A0A855Y3X3</accession>
<evidence type="ECO:0000256" key="7">
    <source>
        <dbReference type="SAM" id="Phobius"/>
    </source>
</evidence>
<dbReference type="PROSITE" id="PS50893">
    <property type="entry name" value="ABC_TRANSPORTER_2"/>
    <property type="match status" value="1"/>
</dbReference>
<keyword evidence="5 7" id="KW-1133">Transmembrane helix</keyword>
<evidence type="ECO:0000313" key="11">
    <source>
        <dbReference type="Proteomes" id="UP000247078"/>
    </source>
</evidence>
<evidence type="ECO:0000256" key="1">
    <source>
        <dbReference type="ARBA" id="ARBA00004651"/>
    </source>
</evidence>
<evidence type="ECO:0000256" key="5">
    <source>
        <dbReference type="ARBA" id="ARBA00022989"/>
    </source>
</evidence>
<dbReference type="InterPro" id="IPR036640">
    <property type="entry name" value="ABC1_TM_sf"/>
</dbReference>
<dbReference type="CDD" id="cd07346">
    <property type="entry name" value="ABC_6TM_exporters"/>
    <property type="match status" value="1"/>
</dbReference>
<dbReference type="Gene3D" id="1.20.1560.10">
    <property type="entry name" value="ABC transporter type 1, transmembrane domain"/>
    <property type="match status" value="1"/>
</dbReference>
<evidence type="ECO:0000313" key="10">
    <source>
        <dbReference type="EMBL" id="PWW45439.1"/>
    </source>
</evidence>
<evidence type="ECO:0000256" key="4">
    <source>
        <dbReference type="ARBA" id="ARBA00022840"/>
    </source>
</evidence>
<feature type="domain" description="ABC transmembrane type-1" evidence="9">
    <location>
        <begin position="45"/>
        <end position="325"/>
    </location>
</feature>
<dbReference type="RefSeq" id="WP_167434621.1">
    <property type="nucleotide sequence ID" value="NZ_QGTZ01000001.1"/>
</dbReference>
<reference evidence="10 11" key="1">
    <citation type="submission" date="2018-05" db="EMBL/GenBank/DDBJ databases">
        <title>Freshwater and sediment microbial communities from various areas in North America, analyzing microbe dynamics in response to fracking.</title>
        <authorList>
            <person name="Lamendella R."/>
        </authorList>
    </citation>
    <scope>NUCLEOTIDE SEQUENCE [LARGE SCALE GENOMIC DNA]</scope>
    <source>
        <strain evidence="10 11">DB-3</strain>
    </source>
</reference>
<dbReference type="AlphaFoldDB" id="A0A855Y3X3"/>
<evidence type="ECO:0000259" key="9">
    <source>
        <dbReference type="PROSITE" id="PS50929"/>
    </source>
</evidence>